<dbReference type="Proteomes" id="UP000247811">
    <property type="component" value="Unassembled WGS sequence"/>
</dbReference>
<dbReference type="OrthoDB" id="9814815at2"/>
<proteinExistence type="predicted"/>
<organism evidence="6 7">
    <name type="scientific">Sphaerotilus hippei</name>
    <dbReference type="NCBI Taxonomy" id="744406"/>
    <lineage>
        <taxon>Bacteria</taxon>
        <taxon>Pseudomonadati</taxon>
        <taxon>Pseudomonadota</taxon>
        <taxon>Betaproteobacteria</taxon>
        <taxon>Burkholderiales</taxon>
        <taxon>Sphaerotilaceae</taxon>
        <taxon>Sphaerotilus</taxon>
    </lineage>
</organism>
<feature type="domain" description="HTH deoR-type" evidence="5">
    <location>
        <begin position="3"/>
        <end position="58"/>
    </location>
</feature>
<dbReference type="RefSeq" id="WP_110399130.1">
    <property type="nucleotide sequence ID" value="NZ_QJJS01000001.1"/>
</dbReference>
<dbReference type="GO" id="GO:0003700">
    <property type="term" value="F:DNA-binding transcription factor activity"/>
    <property type="evidence" value="ECO:0007669"/>
    <property type="project" value="InterPro"/>
</dbReference>
<dbReference type="InterPro" id="IPR001034">
    <property type="entry name" value="DeoR_HTH"/>
</dbReference>
<dbReference type="Gene3D" id="3.40.50.1360">
    <property type="match status" value="1"/>
</dbReference>
<dbReference type="AlphaFoldDB" id="A0A318H689"/>
<dbReference type="InterPro" id="IPR014036">
    <property type="entry name" value="DeoR-like_C"/>
</dbReference>
<dbReference type="GO" id="GO:0003677">
    <property type="term" value="F:DNA binding"/>
    <property type="evidence" value="ECO:0007669"/>
    <property type="project" value="UniProtKB-KW"/>
</dbReference>
<dbReference type="PANTHER" id="PTHR30363:SF4">
    <property type="entry name" value="GLYCEROL-3-PHOSPHATE REGULON REPRESSOR"/>
    <property type="match status" value="1"/>
</dbReference>
<dbReference type="EMBL" id="QJJS01000001">
    <property type="protein sequence ID" value="PXW99221.1"/>
    <property type="molecule type" value="Genomic_DNA"/>
</dbReference>
<dbReference type="InterPro" id="IPR037171">
    <property type="entry name" value="NagB/RpiA_transferase-like"/>
</dbReference>
<comment type="caution">
    <text evidence="6">The sequence shown here is derived from an EMBL/GenBank/DDBJ whole genome shotgun (WGS) entry which is preliminary data.</text>
</comment>
<evidence type="ECO:0000256" key="1">
    <source>
        <dbReference type="ARBA" id="ARBA00022491"/>
    </source>
</evidence>
<dbReference type="PRINTS" id="PR00037">
    <property type="entry name" value="HTHLACR"/>
</dbReference>
<dbReference type="Pfam" id="PF08220">
    <property type="entry name" value="HTH_DeoR"/>
    <property type="match status" value="1"/>
</dbReference>
<evidence type="ECO:0000256" key="3">
    <source>
        <dbReference type="ARBA" id="ARBA00023125"/>
    </source>
</evidence>
<evidence type="ECO:0000256" key="2">
    <source>
        <dbReference type="ARBA" id="ARBA00023015"/>
    </source>
</evidence>
<dbReference type="Gene3D" id="1.10.10.10">
    <property type="entry name" value="Winged helix-like DNA-binding domain superfamily/Winged helix DNA-binding domain"/>
    <property type="match status" value="1"/>
</dbReference>
<name>A0A318H689_9BURK</name>
<keyword evidence="4" id="KW-0804">Transcription</keyword>
<keyword evidence="7" id="KW-1185">Reference proteome</keyword>
<dbReference type="Pfam" id="PF00455">
    <property type="entry name" value="DeoRC"/>
    <property type="match status" value="1"/>
</dbReference>
<dbReference type="SUPFAM" id="SSF100950">
    <property type="entry name" value="NagB/RpiA/CoA transferase-like"/>
    <property type="match status" value="1"/>
</dbReference>
<dbReference type="InterPro" id="IPR036390">
    <property type="entry name" value="WH_DNA-bd_sf"/>
</dbReference>
<dbReference type="SMART" id="SM00420">
    <property type="entry name" value="HTH_DEOR"/>
    <property type="match status" value="1"/>
</dbReference>
<dbReference type="PROSITE" id="PS00894">
    <property type="entry name" value="HTH_DEOR_1"/>
    <property type="match status" value="1"/>
</dbReference>
<evidence type="ECO:0000313" key="7">
    <source>
        <dbReference type="Proteomes" id="UP000247811"/>
    </source>
</evidence>
<dbReference type="InterPro" id="IPR018356">
    <property type="entry name" value="Tscrpt_reg_HTH_DeoR_CS"/>
</dbReference>
<dbReference type="SMART" id="SM01134">
    <property type="entry name" value="DeoRC"/>
    <property type="match status" value="1"/>
</dbReference>
<protein>
    <submittedName>
        <fullName evidence="6">DeoR family transcriptional regulator</fullName>
    </submittedName>
</protein>
<dbReference type="SUPFAM" id="SSF46785">
    <property type="entry name" value="Winged helix' DNA-binding domain"/>
    <property type="match status" value="1"/>
</dbReference>
<keyword evidence="2" id="KW-0805">Transcription regulation</keyword>
<sequence length="255" mass="26649">MSTHERQQAILDLIADAGRVTVAALAARFGVSDDTVRRDLQALADDGVLQKTHGGAVALDVPAMARVPRQRVLAPVKQALGAALAATVTPGQILMLDAGDTLLAVARALPDVALTVITPSLDIAVLLGARPRIRLVLAGGEWCARQRLFHGEAAEALIASCRADVAVLGACAVDVQCGLTATDAADARLKRRMLASAGTRVLVADHSKFERRQPWAVAPLADFDHLYTDRPVALPPTGGPAPAITVVTPPQELTP</sequence>
<accession>A0A318H689</accession>
<reference evidence="6 7" key="1">
    <citation type="submission" date="2018-05" db="EMBL/GenBank/DDBJ databases">
        <title>Genomic Encyclopedia of Type Strains, Phase IV (KMG-IV): sequencing the most valuable type-strain genomes for metagenomic binning, comparative biology and taxonomic classification.</title>
        <authorList>
            <person name="Goeker M."/>
        </authorList>
    </citation>
    <scope>NUCLEOTIDE SEQUENCE [LARGE SCALE GENOMIC DNA]</scope>
    <source>
        <strain evidence="6 7">DSM 566</strain>
    </source>
</reference>
<evidence type="ECO:0000313" key="6">
    <source>
        <dbReference type="EMBL" id="PXW99221.1"/>
    </source>
</evidence>
<dbReference type="InterPro" id="IPR036388">
    <property type="entry name" value="WH-like_DNA-bd_sf"/>
</dbReference>
<keyword evidence="3" id="KW-0238">DNA-binding</keyword>
<evidence type="ECO:0000259" key="5">
    <source>
        <dbReference type="PROSITE" id="PS51000"/>
    </source>
</evidence>
<keyword evidence="1" id="KW-0678">Repressor</keyword>
<dbReference type="PANTHER" id="PTHR30363">
    <property type="entry name" value="HTH-TYPE TRANSCRIPTIONAL REGULATOR SRLR-RELATED"/>
    <property type="match status" value="1"/>
</dbReference>
<dbReference type="PROSITE" id="PS51000">
    <property type="entry name" value="HTH_DEOR_2"/>
    <property type="match status" value="1"/>
</dbReference>
<gene>
    <name evidence="6" type="ORF">C7444_10150</name>
</gene>
<dbReference type="InterPro" id="IPR050313">
    <property type="entry name" value="Carb_Metab_HTH_regulators"/>
</dbReference>
<evidence type="ECO:0000256" key="4">
    <source>
        <dbReference type="ARBA" id="ARBA00023163"/>
    </source>
</evidence>